<dbReference type="AlphaFoldDB" id="A0A110B215"/>
<dbReference type="Proteomes" id="UP000218263">
    <property type="component" value="Chromosome"/>
</dbReference>
<accession>A0A110B215</accession>
<dbReference type="OrthoDB" id="799431at2"/>
<evidence type="ECO:0000313" key="1">
    <source>
        <dbReference type="EMBL" id="BAU53024.1"/>
    </source>
</evidence>
<keyword evidence="2" id="KW-1185">Reference proteome</keyword>
<evidence type="ECO:0000313" key="2">
    <source>
        <dbReference type="Proteomes" id="UP000218263"/>
    </source>
</evidence>
<proteinExistence type="predicted"/>
<dbReference type="KEGG" id="mgot:MgSA37_01191"/>
<dbReference type="EMBL" id="AP017313">
    <property type="protein sequence ID" value="BAU53024.1"/>
    <property type="molecule type" value="Genomic_DNA"/>
</dbReference>
<dbReference type="RefSeq" id="WP_096350287.1">
    <property type="nucleotide sequence ID" value="NZ_AP017313.1"/>
</dbReference>
<gene>
    <name evidence="1" type="ORF">MgSA37_01191</name>
</gene>
<reference evidence="1 2" key="1">
    <citation type="submission" date="2015-12" db="EMBL/GenBank/DDBJ databases">
        <title>Genome sequence of Mucilaginibacter gotjawali.</title>
        <authorList>
            <person name="Lee J.S."/>
            <person name="Lee K.C."/>
            <person name="Kim K.K."/>
            <person name="Lee B.W."/>
        </authorList>
    </citation>
    <scope>NUCLEOTIDE SEQUENCE [LARGE SCALE GENOMIC DNA]</scope>
    <source>
        <strain evidence="1 2">SA3-7</strain>
    </source>
</reference>
<name>A0A110B215_9SPHI</name>
<organism evidence="1 2">
    <name type="scientific">Mucilaginibacter gotjawali</name>
    <dbReference type="NCBI Taxonomy" id="1550579"/>
    <lineage>
        <taxon>Bacteria</taxon>
        <taxon>Pseudomonadati</taxon>
        <taxon>Bacteroidota</taxon>
        <taxon>Sphingobacteriia</taxon>
        <taxon>Sphingobacteriales</taxon>
        <taxon>Sphingobacteriaceae</taxon>
        <taxon>Mucilaginibacter</taxon>
    </lineage>
</organism>
<sequence>MKTRVSIAMGAIIALGFNACTKMQAIQPHIKQITSAMDSTLKTQALLLGKWNVVSDTTYAGVNTGTNPAVYIGQAGDYFDFVADGHIYIKEGAILDTLSFKLASGRQIDINSFMPILNNQSATCQIGGINAKSLSIASPMLTPPAGPQQRIVSLSR</sequence>
<protein>
    <submittedName>
        <fullName evidence="1">Uncharacterized protein</fullName>
    </submittedName>
</protein>